<evidence type="ECO:0000256" key="3">
    <source>
        <dbReference type="ARBA" id="ARBA00022989"/>
    </source>
</evidence>
<dbReference type="RefSeq" id="WP_200276022.1">
    <property type="nucleotide sequence ID" value="NZ_CP066802.1"/>
</dbReference>
<accession>A0A7T7M9K2</accession>
<feature type="transmembrane region" description="Helical" evidence="6">
    <location>
        <begin position="60"/>
        <end position="84"/>
    </location>
</feature>
<dbReference type="Proteomes" id="UP000595895">
    <property type="component" value="Chromosome"/>
</dbReference>
<dbReference type="GO" id="GO:0005886">
    <property type="term" value="C:plasma membrane"/>
    <property type="evidence" value="ECO:0007669"/>
    <property type="project" value="TreeGrafter"/>
</dbReference>
<evidence type="ECO:0000256" key="5">
    <source>
        <dbReference type="ARBA" id="ARBA00049660"/>
    </source>
</evidence>
<evidence type="ECO:0000256" key="6">
    <source>
        <dbReference type="SAM" id="Phobius"/>
    </source>
</evidence>
<keyword evidence="2 6" id="KW-0812">Transmembrane</keyword>
<keyword evidence="8" id="KW-1185">Reference proteome</keyword>
<sequence>MLTLTENLAAQDAAARHKTHGAKRPLEYLVAAALAGMFIGLADVFMMTAAGPLRDAGSPWAPLVGGAVFGIGLILVVFAGGELATSGMMILPVGSLRKAVRPGRAATTLGLMLVGNLLGSVLVAALVRGSGIMAEGTVVGGMLKAVVTGKVHHDNTELFFRGVLCNILVCLAMWCATRCENEVAKMILMAWCMAAFVGSGFEHVVANMTTFSLGVLHGVEGGTLAEAARNLGVVLCGNLVGGGLFVGGAYLLAARTEQP</sequence>
<evidence type="ECO:0000256" key="2">
    <source>
        <dbReference type="ARBA" id="ARBA00022692"/>
    </source>
</evidence>
<dbReference type="AlphaFoldDB" id="A0A7T7M9K2"/>
<dbReference type="InterPro" id="IPR023271">
    <property type="entry name" value="Aquaporin-like"/>
</dbReference>
<evidence type="ECO:0000256" key="1">
    <source>
        <dbReference type="ARBA" id="ARBA00004141"/>
    </source>
</evidence>
<feature type="transmembrane region" description="Helical" evidence="6">
    <location>
        <begin position="26"/>
        <end position="48"/>
    </location>
</feature>
<gene>
    <name evidence="7" type="ORF">JG540_00490</name>
</gene>
<dbReference type="EMBL" id="CP066802">
    <property type="protein sequence ID" value="QQM67431.1"/>
    <property type="molecule type" value="Genomic_DNA"/>
</dbReference>
<keyword evidence="3 6" id="KW-1133">Transmembrane helix</keyword>
<feature type="transmembrane region" description="Helical" evidence="6">
    <location>
        <begin position="105"/>
        <end position="127"/>
    </location>
</feature>
<name>A0A7T7M9K2_9ACTO</name>
<dbReference type="InterPro" id="IPR024002">
    <property type="entry name" value="For/NO2_transpt_CS"/>
</dbReference>
<evidence type="ECO:0000313" key="7">
    <source>
        <dbReference type="EMBL" id="QQM67431.1"/>
    </source>
</evidence>
<evidence type="ECO:0000256" key="4">
    <source>
        <dbReference type="ARBA" id="ARBA00023136"/>
    </source>
</evidence>
<dbReference type="Pfam" id="PF01226">
    <property type="entry name" value="Form_Nir_trans"/>
    <property type="match status" value="1"/>
</dbReference>
<feature type="transmembrane region" description="Helical" evidence="6">
    <location>
        <begin position="188"/>
        <end position="211"/>
    </location>
</feature>
<feature type="transmembrane region" description="Helical" evidence="6">
    <location>
        <begin position="158"/>
        <end position="176"/>
    </location>
</feature>
<dbReference type="GO" id="GO:0015499">
    <property type="term" value="F:formate transmembrane transporter activity"/>
    <property type="evidence" value="ECO:0007669"/>
    <property type="project" value="TreeGrafter"/>
</dbReference>
<organism evidence="7 8">
    <name type="scientific">Actinomyces weissii</name>
    <dbReference type="NCBI Taxonomy" id="675090"/>
    <lineage>
        <taxon>Bacteria</taxon>
        <taxon>Bacillati</taxon>
        <taxon>Actinomycetota</taxon>
        <taxon>Actinomycetes</taxon>
        <taxon>Actinomycetales</taxon>
        <taxon>Actinomycetaceae</taxon>
        <taxon>Actinomyces</taxon>
    </lineage>
</organism>
<protein>
    <submittedName>
        <fullName evidence="7">Formate/nitrite transporter family protein</fullName>
    </submittedName>
</protein>
<evidence type="ECO:0000313" key="8">
    <source>
        <dbReference type="Proteomes" id="UP000595895"/>
    </source>
</evidence>
<proteinExistence type="inferred from homology"/>
<dbReference type="Gene3D" id="1.20.1080.10">
    <property type="entry name" value="Glycerol uptake facilitator protein"/>
    <property type="match status" value="1"/>
</dbReference>
<reference evidence="7 8" key="1">
    <citation type="submission" date="2020-12" db="EMBL/GenBank/DDBJ databases">
        <authorList>
            <person name="Zhou J."/>
        </authorList>
    </citation>
    <scope>NUCLEOTIDE SEQUENCE [LARGE SCALE GENOMIC DNA]</scope>
    <source>
        <strain evidence="7 8">CCUG 61299</strain>
    </source>
</reference>
<feature type="transmembrane region" description="Helical" evidence="6">
    <location>
        <begin position="231"/>
        <end position="253"/>
    </location>
</feature>
<dbReference type="PANTHER" id="PTHR30520:SF8">
    <property type="entry name" value="NITRITE TRANSPORTER NIRC"/>
    <property type="match status" value="1"/>
</dbReference>
<keyword evidence="4 6" id="KW-0472">Membrane</keyword>
<comment type="similarity">
    <text evidence="5">Belongs to the FNT transporter (TC 1.A.16) family.</text>
</comment>
<dbReference type="InterPro" id="IPR000292">
    <property type="entry name" value="For/NO2_transpt"/>
</dbReference>
<dbReference type="PANTHER" id="PTHR30520">
    <property type="entry name" value="FORMATE TRANSPORTER-RELATED"/>
    <property type="match status" value="1"/>
</dbReference>
<comment type="subcellular location">
    <subcellularLocation>
        <location evidence="1">Membrane</location>
        <topology evidence="1">Multi-pass membrane protein</topology>
    </subcellularLocation>
</comment>
<dbReference type="KEGG" id="awe:JG540_00490"/>
<dbReference type="PROSITE" id="PS01006">
    <property type="entry name" value="FORMATE_NITRITE_TP_2"/>
    <property type="match status" value="1"/>
</dbReference>